<protein>
    <submittedName>
        <fullName evidence="1">Uncharacterized protein</fullName>
    </submittedName>
</protein>
<accession>A0A150S4C9</accession>
<evidence type="ECO:0000313" key="2">
    <source>
        <dbReference type="Proteomes" id="UP000075635"/>
    </source>
</evidence>
<sequence length="66" mass="6922">MEIVGPIAGSGGPVMIASLPERPLDRRLADPSLLAHLFVNELDYTRPATDKTWSRTGTASASAAAT</sequence>
<comment type="caution">
    <text evidence="1">The sequence shown here is derived from an EMBL/GenBank/DDBJ whole genome shotgun (WGS) entry which is preliminary data.</text>
</comment>
<name>A0A150S4C9_SORCE</name>
<evidence type="ECO:0000313" key="1">
    <source>
        <dbReference type="EMBL" id="KYF87251.1"/>
    </source>
</evidence>
<proteinExistence type="predicted"/>
<dbReference type="EMBL" id="JEMB01001455">
    <property type="protein sequence ID" value="KYF87251.1"/>
    <property type="molecule type" value="Genomic_DNA"/>
</dbReference>
<gene>
    <name evidence="1" type="ORF">BE17_38100</name>
</gene>
<dbReference type="Proteomes" id="UP000075635">
    <property type="component" value="Unassembled WGS sequence"/>
</dbReference>
<reference evidence="1 2" key="1">
    <citation type="submission" date="2014-02" db="EMBL/GenBank/DDBJ databases">
        <title>The small core and large imbalanced accessory genome model reveals a collaborative survival strategy of Sorangium cellulosum strains in nature.</title>
        <authorList>
            <person name="Han K."/>
            <person name="Peng R."/>
            <person name="Blom J."/>
            <person name="Li Y.-Z."/>
        </authorList>
    </citation>
    <scope>NUCLEOTIDE SEQUENCE [LARGE SCALE GENOMIC DNA]</scope>
    <source>
        <strain evidence="1 2">So0011-07</strain>
    </source>
</reference>
<organism evidence="1 2">
    <name type="scientific">Sorangium cellulosum</name>
    <name type="common">Polyangium cellulosum</name>
    <dbReference type="NCBI Taxonomy" id="56"/>
    <lineage>
        <taxon>Bacteria</taxon>
        <taxon>Pseudomonadati</taxon>
        <taxon>Myxococcota</taxon>
        <taxon>Polyangia</taxon>
        <taxon>Polyangiales</taxon>
        <taxon>Polyangiaceae</taxon>
        <taxon>Sorangium</taxon>
    </lineage>
</organism>
<dbReference type="AlphaFoldDB" id="A0A150S4C9"/>